<dbReference type="Proteomes" id="UP000294933">
    <property type="component" value="Unassembled WGS sequence"/>
</dbReference>
<gene>
    <name evidence="1" type="ORF">BD410DRAFT_809533</name>
</gene>
<evidence type="ECO:0000313" key="1">
    <source>
        <dbReference type="EMBL" id="TDL14694.1"/>
    </source>
</evidence>
<accession>A0A4Y7PGU5</accession>
<reference evidence="1 2" key="1">
    <citation type="submission" date="2018-06" db="EMBL/GenBank/DDBJ databases">
        <title>A transcriptomic atlas of mushroom development highlights an independent origin of complex multicellularity.</title>
        <authorList>
            <consortium name="DOE Joint Genome Institute"/>
            <person name="Krizsan K."/>
            <person name="Almasi E."/>
            <person name="Merenyi Z."/>
            <person name="Sahu N."/>
            <person name="Viragh M."/>
            <person name="Koszo T."/>
            <person name="Mondo S."/>
            <person name="Kiss B."/>
            <person name="Balint B."/>
            <person name="Kues U."/>
            <person name="Barry K."/>
            <person name="Hegedus J.C."/>
            <person name="Henrissat B."/>
            <person name="Johnson J."/>
            <person name="Lipzen A."/>
            <person name="Ohm R."/>
            <person name="Nagy I."/>
            <person name="Pangilinan J."/>
            <person name="Yan J."/>
            <person name="Xiong Y."/>
            <person name="Grigoriev I.V."/>
            <person name="Hibbett D.S."/>
            <person name="Nagy L.G."/>
        </authorList>
    </citation>
    <scope>NUCLEOTIDE SEQUENCE [LARGE SCALE GENOMIC DNA]</scope>
    <source>
        <strain evidence="1 2">SZMC22713</strain>
    </source>
</reference>
<dbReference type="AlphaFoldDB" id="A0A4Y7PGU5"/>
<evidence type="ECO:0000313" key="2">
    <source>
        <dbReference type="Proteomes" id="UP000294933"/>
    </source>
</evidence>
<dbReference type="EMBL" id="ML170315">
    <property type="protein sequence ID" value="TDL14694.1"/>
    <property type="molecule type" value="Genomic_DNA"/>
</dbReference>
<sequence>MSTNGTQTDSTCEIGQQRAKSMVSTSIVSLDTTGKIPQDPGISPRGLAIINLSSSNYFMARPRKYKTQKEQVEAARRRRREWYYRNRCKESAKSLARYHRLNSIDFEPQMQSPSTHVPSPIDAEELDKQTRVCAISDGPISMHMQLDTRAMLTAAQDAMHTWHIAGEDVDRKISEAEHIFDLWTCGSLRAWGSALYLSIELNTDATQTEAELQPYLILGKELQDRFETVSRQSFMHDPSGSVGTWNASQLVRRQIARAVDVVEEFCLILRDGGISSLWRSYADHSLNFQLL</sequence>
<proteinExistence type="predicted"/>
<protein>
    <submittedName>
        <fullName evidence="1">Uncharacterized protein</fullName>
    </submittedName>
</protein>
<organism evidence="1 2">
    <name type="scientific">Rickenella mellea</name>
    <dbReference type="NCBI Taxonomy" id="50990"/>
    <lineage>
        <taxon>Eukaryota</taxon>
        <taxon>Fungi</taxon>
        <taxon>Dikarya</taxon>
        <taxon>Basidiomycota</taxon>
        <taxon>Agaricomycotina</taxon>
        <taxon>Agaricomycetes</taxon>
        <taxon>Hymenochaetales</taxon>
        <taxon>Rickenellaceae</taxon>
        <taxon>Rickenella</taxon>
    </lineage>
</organism>
<keyword evidence="2" id="KW-1185">Reference proteome</keyword>
<name>A0A4Y7PGU5_9AGAM</name>
<dbReference type="VEuPathDB" id="FungiDB:BD410DRAFT_809533"/>